<keyword evidence="4" id="KW-1185">Reference proteome</keyword>
<feature type="compositionally biased region" description="Low complexity" evidence="1">
    <location>
        <begin position="261"/>
        <end position="271"/>
    </location>
</feature>
<evidence type="ECO:0000313" key="4">
    <source>
        <dbReference type="Proteomes" id="UP001152797"/>
    </source>
</evidence>
<protein>
    <submittedName>
        <fullName evidence="3">UbiA prenyltransferase domain-containing protein 1</fullName>
    </submittedName>
</protein>
<evidence type="ECO:0000313" key="2">
    <source>
        <dbReference type="EMBL" id="CAI4005621.1"/>
    </source>
</evidence>
<reference evidence="2" key="1">
    <citation type="submission" date="2022-10" db="EMBL/GenBank/DDBJ databases">
        <authorList>
            <person name="Chen Y."/>
            <person name="Dougan E. K."/>
            <person name="Chan C."/>
            <person name="Rhodes N."/>
            <person name="Thang M."/>
        </authorList>
    </citation>
    <scope>NUCLEOTIDE SEQUENCE</scope>
</reference>
<comment type="caution">
    <text evidence="2">The sequence shown here is derived from an EMBL/GenBank/DDBJ whole genome shotgun (WGS) entry which is preliminary data.</text>
</comment>
<evidence type="ECO:0000256" key="1">
    <source>
        <dbReference type="SAM" id="MobiDB-lite"/>
    </source>
</evidence>
<reference evidence="3 4" key="2">
    <citation type="submission" date="2024-05" db="EMBL/GenBank/DDBJ databases">
        <authorList>
            <person name="Chen Y."/>
            <person name="Shah S."/>
            <person name="Dougan E. K."/>
            <person name="Thang M."/>
            <person name="Chan C."/>
        </authorList>
    </citation>
    <scope>NUCLEOTIDE SEQUENCE [LARGE SCALE GENOMIC DNA]</scope>
</reference>
<gene>
    <name evidence="2" type="ORF">C1SCF055_LOCUS31330</name>
</gene>
<evidence type="ECO:0000313" key="3">
    <source>
        <dbReference type="EMBL" id="CAL4792933.1"/>
    </source>
</evidence>
<dbReference type="AlphaFoldDB" id="A0A9P1GCD8"/>
<proteinExistence type="predicted"/>
<dbReference type="EMBL" id="CAMXCT020003662">
    <property type="protein sequence ID" value="CAL1158996.1"/>
    <property type="molecule type" value="Genomic_DNA"/>
</dbReference>
<dbReference type="Proteomes" id="UP001152797">
    <property type="component" value="Unassembled WGS sequence"/>
</dbReference>
<feature type="non-terminal residue" evidence="2">
    <location>
        <position position="1"/>
    </location>
</feature>
<organism evidence="2">
    <name type="scientific">Cladocopium goreaui</name>
    <dbReference type="NCBI Taxonomy" id="2562237"/>
    <lineage>
        <taxon>Eukaryota</taxon>
        <taxon>Sar</taxon>
        <taxon>Alveolata</taxon>
        <taxon>Dinophyceae</taxon>
        <taxon>Suessiales</taxon>
        <taxon>Symbiodiniaceae</taxon>
        <taxon>Cladocopium</taxon>
    </lineage>
</organism>
<dbReference type="OrthoDB" id="447069at2759"/>
<feature type="region of interest" description="Disordered" evidence="1">
    <location>
        <begin position="241"/>
        <end position="277"/>
    </location>
</feature>
<name>A0A9P1GCD8_9DINO</name>
<accession>A0A9P1GCD8</accession>
<dbReference type="EMBL" id="CAMXCT030003662">
    <property type="protein sequence ID" value="CAL4792933.1"/>
    <property type="molecule type" value="Genomic_DNA"/>
</dbReference>
<dbReference type="EMBL" id="CAMXCT010003662">
    <property type="protein sequence ID" value="CAI4005621.1"/>
    <property type="molecule type" value="Genomic_DNA"/>
</dbReference>
<sequence length="717" mass="79245">MRLPELDEIIDDPVLTGRVRRLDAARDTVKQSRPLLLSEVKFIEEFLVSDLNIFDRYIAGCILFAIYSRSRWSDLAFLSDLTLDTTETELGLVGFVEGSTRFQKTSTTALKRAMQMPLVAPIRGVTERLWAVEWFDILKQVQFNLTAKPIGAVCRPPTNGMLGTRHLSSEEMGDFLNHVLGLTGERVVTSHCMKTTTLTWCAKYGLEEPARTLLGHHELQSHEADHVLGVVDLTESSWSLVGSPVSEQDARQESPARASSDDSSSSSSSSSAQEEPLQQKYALDGEVKDCNEPVYQHKQSRVLHRPNKVAGSLACGRRRAGLNEQWVEAFGRNNLNRLGRLAYAVTTPGVAPSTEQVTDLMNQLRFGVGPTLSEIAAVKRVIFVICLDLQKPEVQEMVMQWASDPKCVWVHFGVPCGTVAMAGHPQHLVLGMSEAVQTAVDANVQLSYHDIVIHRCRWFGKYLPLAKSLRDEENEVLSAMPTPMRAIMSTKRIALLDKILRDESYPDMGLVDDLKRGFDLVGELPESGGVLPQKFVPATMAVAELSSNAARARFALKGSNASSGDPDLDTKLYQKTLDEVDKGWLRGPLEWADLESNAVVSKRFGLQQGEKLRPIDDYSMSSVNATVTAKDQATADNVDVICAMLLQLMAGLRERGKSTVLRARSFDLAAAYRQLCVAPTSKPFSYICVYNPHKKTNEVFAQVCLPFGSKAAVNAFI</sequence>